<dbReference type="GO" id="GO:0006412">
    <property type="term" value="P:translation"/>
    <property type="evidence" value="ECO:0007669"/>
    <property type="project" value="InterPro"/>
</dbReference>
<feature type="domain" description="Large ribosomal subunit protein eL40" evidence="3">
    <location>
        <begin position="33"/>
        <end position="80"/>
    </location>
</feature>
<name>A0A822XPF1_NELNU</name>
<keyword evidence="5" id="KW-1185">Reference proteome</keyword>
<dbReference type="Proteomes" id="UP000607653">
    <property type="component" value="Unassembled WGS sequence"/>
</dbReference>
<gene>
    <name evidence="4" type="ORF">HUJ06_023395</name>
</gene>
<evidence type="ECO:0000256" key="2">
    <source>
        <dbReference type="ARBA" id="ARBA00023274"/>
    </source>
</evidence>
<organism evidence="4 5">
    <name type="scientific">Nelumbo nucifera</name>
    <name type="common">Sacred lotus</name>
    <dbReference type="NCBI Taxonomy" id="4432"/>
    <lineage>
        <taxon>Eukaryota</taxon>
        <taxon>Viridiplantae</taxon>
        <taxon>Streptophyta</taxon>
        <taxon>Embryophyta</taxon>
        <taxon>Tracheophyta</taxon>
        <taxon>Spermatophyta</taxon>
        <taxon>Magnoliopsida</taxon>
        <taxon>Proteales</taxon>
        <taxon>Nelumbonaceae</taxon>
        <taxon>Nelumbo</taxon>
    </lineage>
</organism>
<evidence type="ECO:0000313" key="4">
    <source>
        <dbReference type="EMBL" id="DAD21932.1"/>
    </source>
</evidence>
<evidence type="ECO:0000256" key="1">
    <source>
        <dbReference type="ARBA" id="ARBA00022980"/>
    </source>
</evidence>
<keyword evidence="2" id="KW-0687">Ribonucleoprotein</keyword>
<evidence type="ECO:0000259" key="3">
    <source>
        <dbReference type="SMART" id="SM01377"/>
    </source>
</evidence>
<dbReference type="GO" id="GO:0005840">
    <property type="term" value="C:ribosome"/>
    <property type="evidence" value="ECO:0007669"/>
    <property type="project" value="UniProtKB-KW"/>
</dbReference>
<dbReference type="Gene3D" id="4.10.1060.50">
    <property type="match status" value="1"/>
</dbReference>
<evidence type="ECO:0000313" key="5">
    <source>
        <dbReference type="Proteomes" id="UP000607653"/>
    </source>
</evidence>
<dbReference type="Pfam" id="PF01020">
    <property type="entry name" value="Ribosomal_L40e"/>
    <property type="match status" value="1"/>
</dbReference>
<dbReference type="GO" id="GO:1990904">
    <property type="term" value="C:ribonucleoprotein complex"/>
    <property type="evidence" value="ECO:0007669"/>
    <property type="project" value="UniProtKB-KW"/>
</dbReference>
<comment type="caution">
    <text evidence="4">The sequence shown here is derived from an EMBL/GenBank/DDBJ whole genome shotgun (WGS) entry which is preliminary data.</text>
</comment>
<accession>A0A822XPF1</accession>
<protein>
    <recommendedName>
        <fullName evidence="3">Large ribosomal subunit protein eL40 domain-containing protein</fullName>
    </recommendedName>
</protein>
<dbReference type="AlphaFoldDB" id="A0A822XPF1"/>
<dbReference type="SMART" id="SM01377">
    <property type="entry name" value="Ribosomal_L40e"/>
    <property type="match status" value="1"/>
</dbReference>
<reference evidence="4 5" key="1">
    <citation type="journal article" date="2020" name="Mol. Biol. Evol.">
        <title>Distinct Expression and Methylation Patterns for Genes with Different Fates following a Single Whole-Genome Duplication in Flowering Plants.</title>
        <authorList>
            <person name="Shi T."/>
            <person name="Rahmani R.S."/>
            <person name="Gugger P.F."/>
            <person name="Wang M."/>
            <person name="Li H."/>
            <person name="Zhang Y."/>
            <person name="Li Z."/>
            <person name="Wang Q."/>
            <person name="Van de Peer Y."/>
            <person name="Marchal K."/>
            <person name="Chen J."/>
        </authorList>
    </citation>
    <scope>NUCLEOTIDE SEQUENCE [LARGE SCALE GENOMIC DNA]</scope>
    <source>
        <tissue evidence="4">Leaf</tissue>
    </source>
</reference>
<dbReference type="InterPro" id="IPR038587">
    <property type="entry name" value="Ribosomal_eL40_sf"/>
</dbReference>
<proteinExistence type="predicted"/>
<keyword evidence="1" id="KW-0689">Ribosomal protein</keyword>
<dbReference type="EMBL" id="DUZY01000001">
    <property type="protein sequence ID" value="DAD21932.1"/>
    <property type="molecule type" value="Genomic_DNA"/>
</dbReference>
<sequence length="80" mass="8982">MMNSCFCLKMAGPLLTTTSKRVHIASGFEVGGIIKPSLMGLAPKYNQDNKFCTPLHPKAVNCRKKKCCHWRSCRDLQRSP</sequence>
<dbReference type="InterPro" id="IPR001975">
    <property type="entry name" value="Ribosomal_eL40_dom"/>
</dbReference>
<dbReference type="GO" id="GO:0003735">
    <property type="term" value="F:structural constituent of ribosome"/>
    <property type="evidence" value="ECO:0007669"/>
    <property type="project" value="InterPro"/>
</dbReference>